<sequence length="166" mass="18033">MVVLDVDAEFSGQACILLLWMLMVGWGCQGRYICSSILIGIAGSRCMRAVALELWLLIDSEFAVKSSFWHCVVCGCVRAILYGVLLLMLTRLNGDEAAFSSQQCVLVPTIPPEYQDGHPSIGLEEVRLHDGFAPQSRSSPAPATNRPQVGSECSNVEVLARGIHVP</sequence>
<proteinExistence type="predicted"/>
<keyword evidence="1" id="KW-0472">Membrane</keyword>
<dbReference type="Proteomes" id="UP001279734">
    <property type="component" value="Unassembled WGS sequence"/>
</dbReference>
<feature type="transmembrane region" description="Helical" evidence="1">
    <location>
        <begin position="6"/>
        <end position="26"/>
    </location>
</feature>
<evidence type="ECO:0000256" key="1">
    <source>
        <dbReference type="SAM" id="Phobius"/>
    </source>
</evidence>
<name>A0AAD3Y212_NEPGR</name>
<evidence type="ECO:0000313" key="3">
    <source>
        <dbReference type="Proteomes" id="UP001279734"/>
    </source>
</evidence>
<gene>
    <name evidence="2" type="ORF">Nepgr_028345</name>
</gene>
<dbReference type="EMBL" id="BSYO01000031">
    <property type="protein sequence ID" value="GMH26502.1"/>
    <property type="molecule type" value="Genomic_DNA"/>
</dbReference>
<keyword evidence="3" id="KW-1185">Reference proteome</keyword>
<feature type="transmembrane region" description="Helical" evidence="1">
    <location>
        <begin position="33"/>
        <end position="55"/>
    </location>
</feature>
<feature type="transmembrane region" description="Helical" evidence="1">
    <location>
        <begin position="67"/>
        <end position="89"/>
    </location>
</feature>
<accession>A0AAD3Y212</accession>
<organism evidence="2 3">
    <name type="scientific">Nepenthes gracilis</name>
    <name type="common">Slender pitcher plant</name>
    <dbReference type="NCBI Taxonomy" id="150966"/>
    <lineage>
        <taxon>Eukaryota</taxon>
        <taxon>Viridiplantae</taxon>
        <taxon>Streptophyta</taxon>
        <taxon>Embryophyta</taxon>
        <taxon>Tracheophyta</taxon>
        <taxon>Spermatophyta</taxon>
        <taxon>Magnoliopsida</taxon>
        <taxon>eudicotyledons</taxon>
        <taxon>Gunneridae</taxon>
        <taxon>Pentapetalae</taxon>
        <taxon>Caryophyllales</taxon>
        <taxon>Nepenthaceae</taxon>
        <taxon>Nepenthes</taxon>
    </lineage>
</organism>
<keyword evidence="1" id="KW-1133">Transmembrane helix</keyword>
<reference evidence="2" key="1">
    <citation type="submission" date="2023-05" db="EMBL/GenBank/DDBJ databases">
        <title>Nepenthes gracilis genome sequencing.</title>
        <authorList>
            <person name="Fukushima K."/>
        </authorList>
    </citation>
    <scope>NUCLEOTIDE SEQUENCE</scope>
    <source>
        <strain evidence="2">SING2019-196</strain>
    </source>
</reference>
<keyword evidence="1" id="KW-0812">Transmembrane</keyword>
<comment type="caution">
    <text evidence="2">The sequence shown here is derived from an EMBL/GenBank/DDBJ whole genome shotgun (WGS) entry which is preliminary data.</text>
</comment>
<evidence type="ECO:0000313" key="2">
    <source>
        <dbReference type="EMBL" id="GMH26502.1"/>
    </source>
</evidence>
<protein>
    <submittedName>
        <fullName evidence="2">Uncharacterized protein</fullName>
    </submittedName>
</protein>
<dbReference type="AlphaFoldDB" id="A0AAD3Y212"/>